<evidence type="ECO:0000313" key="2">
    <source>
        <dbReference type="Proteomes" id="UP001597083"/>
    </source>
</evidence>
<dbReference type="InterPro" id="IPR000043">
    <property type="entry name" value="Adenosylhomocysteinase-like"/>
</dbReference>
<dbReference type="SUPFAM" id="SSF52283">
    <property type="entry name" value="Formate/glycerate dehydrogenase catalytic domain-like"/>
    <property type="match status" value="1"/>
</dbReference>
<comment type="caution">
    <text evidence="1">The sequence shown here is derived from an EMBL/GenBank/DDBJ whole genome shotgun (WGS) entry which is preliminary data.</text>
</comment>
<dbReference type="Gene3D" id="3.40.50.1480">
    <property type="entry name" value="Adenosylhomocysteinase-like"/>
    <property type="match status" value="1"/>
</dbReference>
<feature type="non-terminal residue" evidence="1">
    <location>
        <position position="93"/>
    </location>
</feature>
<name>A0ABW3CDE2_9ACTN</name>
<dbReference type="InterPro" id="IPR042172">
    <property type="entry name" value="Adenosylhomocyst_ase-like_sf"/>
</dbReference>
<dbReference type="Proteomes" id="UP001597083">
    <property type="component" value="Unassembled WGS sequence"/>
</dbReference>
<proteinExistence type="predicted"/>
<accession>A0ABW3CDE2</accession>
<dbReference type="EMBL" id="JBHTIR010001449">
    <property type="protein sequence ID" value="MFD0852565.1"/>
    <property type="molecule type" value="Genomic_DNA"/>
</dbReference>
<organism evidence="1 2">
    <name type="scientific">Actinomadura adrarensis</name>
    <dbReference type="NCBI Taxonomy" id="1819600"/>
    <lineage>
        <taxon>Bacteria</taxon>
        <taxon>Bacillati</taxon>
        <taxon>Actinomycetota</taxon>
        <taxon>Actinomycetes</taxon>
        <taxon>Streptosporangiales</taxon>
        <taxon>Thermomonosporaceae</taxon>
        <taxon>Actinomadura</taxon>
    </lineage>
</organism>
<evidence type="ECO:0000313" key="1">
    <source>
        <dbReference type="EMBL" id="MFD0852565.1"/>
    </source>
</evidence>
<protein>
    <submittedName>
        <fullName evidence="1">Adenosylhomocysteinase</fullName>
    </submittedName>
</protein>
<dbReference type="PANTHER" id="PTHR23420:SF0">
    <property type="entry name" value="ADENOSYLHOMOCYSTEINASE"/>
    <property type="match status" value="1"/>
</dbReference>
<dbReference type="Pfam" id="PF05221">
    <property type="entry name" value="AdoHcyase"/>
    <property type="match status" value="1"/>
</dbReference>
<gene>
    <name evidence="1" type="ORF">ACFQ07_10040</name>
</gene>
<reference evidence="2" key="1">
    <citation type="journal article" date="2019" name="Int. J. Syst. Evol. Microbiol.">
        <title>The Global Catalogue of Microorganisms (GCM) 10K type strain sequencing project: providing services to taxonomists for standard genome sequencing and annotation.</title>
        <authorList>
            <consortium name="The Broad Institute Genomics Platform"/>
            <consortium name="The Broad Institute Genome Sequencing Center for Infectious Disease"/>
            <person name="Wu L."/>
            <person name="Ma J."/>
        </authorList>
    </citation>
    <scope>NUCLEOTIDE SEQUENCE [LARGE SCALE GENOMIC DNA]</scope>
    <source>
        <strain evidence="2">JCM 31696</strain>
    </source>
</reference>
<dbReference type="PANTHER" id="PTHR23420">
    <property type="entry name" value="ADENOSYLHOMOCYSTEINASE"/>
    <property type="match status" value="1"/>
</dbReference>
<sequence>MSDVSDVSLAYEGVKRIEWADRAMPVLRQIRERFEVERPLDGFRIAACMHVTTETANLIRTLQAGGASVALAASNPLSTQDDTAAALVQEYGA</sequence>
<keyword evidence="2" id="KW-1185">Reference proteome</keyword>